<keyword evidence="1" id="KW-0472">Membrane</keyword>
<accession>A0A174CKY1</accession>
<evidence type="ECO:0000313" key="2">
    <source>
        <dbReference type="EMBL" id="CUO13597.1"/>
    </source>
</evidence>
<dbReference type="RefSeq" id="WP_154253309.1">
    <property type="nucleotide sequence ID" value="NZ_CYZU01000009.1"/>
</dbReference>
<name>A0A174CKY1_9FIRM</name>
<reference evidence="2 3" key="1">
    <citation type="submission" date="2015-09" db="EMBL/GenBank/DDBJ databases">
        <authorList>
            <consortium name="Pathogen Informatics"/>
        </authorList>
    </citation>
    <scope>NUCLEOTIDE SEQUENCE [LARGE SCALE GENOMIC DNA]</scope>
    <source>
        <strain evidence="2 3">2789STDY5834876</strain>
    </source>
</reference>
<protein>
    <submittedName>
        <fullName evidence="2">Uncharacterized protein</fullName>
    </submittedName>
</protein>
<keyword evidence="1" id="KW-1133">Transmembrane helix</keyword>
<gene>
    <name evidence="2" type="ORF">ERS852491_01395</name>
</gene>
<evidence type="ECO:0000313" key="3">
    <source>
        <dbReference type="Proteomes" id="UP000095544"/>
    </source>
</evidence>
<keyword evidence="1" id="KW-0812">Transmembrane</keyword>
<sequence length="56" mass="6526">MSSRTKLILKLVFWVLVLVSIIMIPEIAIIVAIVMIVWAVYKKARHIPIITIKRRK</sequence>
<dbReference type="Proteomes" id="UP000095544">
    <property type="component" value="Unassembled WGS sequence"/>
</dbReference>
<feature type="transmembrane region" description="Helical" evidence="1">
    <location>
        <begin position="12"/>
        <end position="41"/>
    </location>
</feature>
<proteinExistence type="predicted"/>
<dbReference type="AlphaFoldDB" id="A0A174CKY1"/>
<organism evidence="2 3">
    <name type="scientific">Faecalicatena contorta</name>
    <dbReference type="NCBI Taxonomy" id="39482"/>
    <lineage>
        <taxon>Bacteria</taxon>
        <taxon>Bacillati</taxon>
        <taxon>Bacillota</taxon>
        <taxon>Clostridia</taxon>
        <taxon>Lachnospirales</taxon>
        <taxon>Lachnospiraceae</taxon>
        <taxon>Faecalicatena</taxon>
    </lineage>
</organism>
<evidence type="ECO:0000256" key="1">
    <source>
        <dbReference type="SAM" id="Phobius"/>
    </source>
</evidence>
<dbReference type="EMBL" id="CYZU01000009">
    <property type="protein sequence ID" value="CUO13597.1"/>
    <property type="molecule type" value="Genomic_DNA"/>
</dbReference>
<dbReference type="STRING" id="39482.ERS852491_01395"/>